<dbReference type="RefSeq" id="WP_188840189.1">
    <property type="nucleotide sequence ID" value="NZ_BMOT01000002.1"/>
</dbReference>
<dbReference type="InterPro" id="IPR001296">
    <property type="entry name" value="Glyco_trans_1"/>
</dbReference>
<sequence>MKYIFVVRHICYGGVETATWLLSKALASRGHAIEIWNLGNNTEDDLNRWLPFSTVKNIKKWQLLGYKVKSSELLVLVNNAAHAYAPKKGTITIVHGDPTYKLTQATSFISRIKQRAKLHKQHYSRSNFVISNELATRLKPYTKQSPVYLPNPFDAHSVIKQANKSCNIDLPKQFILHIGRFGPEKKQEILLASYLENQQLNAKMDMVFIGDEPQINGPITEKLYTMANKSHVKSKVHFLGSQVNPWNILVRAKCLVLCSEFESMGYVLLEAMALNIPIVATTTVGAKELLGDDFPGLVDLFPDLKNKSSLKTASVNDSSLKITQILADKLIQVINNPQGFTKKLPDEYRVDMVADKFETLTQIDAIERTNIPPEYLTTV</sequence>
<dbReference type="Proteomes" id="UP001203212">
    <property type="component" value="Unassembled WGS sequence"/>
</dbReference>
<evidence type="ECO:0000259" key="1">
    <source>
        <dbReference type="Pfam" id="PF00534"/>
    </source>
</evidence>
<name>A0ABT0KZ06_9GAMM</name>
<proteinExistence type="predicted"/>
<gene>
    <name evidence="2" type="ORF">L2689_05050</name>
</gene>
<protein>
    <submittedName>
        <fullName evidence="2">Glycosyltransferase</fullName>
    </submittedName>
</protein>
<dbReference type="EMBL" id="JAKILK010000002">
    <property type="protein sequence ID" value="MCL1116614.1"/>
    <property type="molecule type" value="Genomic_DNA"/>
</dbReference>
<dbReference type="PANTHER" id="PTHR12526">
    <property type="entry name" value="GLYCOSYLTRANSFERASE"/>
    <property type="match status" value="1"/>
</dbReference>
<dbReference type="CDD" id="cd03811">
    <property type="entry name" value="GT4_GT28_WabH-like"/>
    <property type="match status" value="1"/>
</dbReference>
<dbReference type="Pfam" id="PF00534">
    <property type="entry name" value="Glycos_transf_1"/>
    <property type="match status" value="1"/>
</dbReference>
<organism evidence="2 3">
    <name type="scientific">Shewanella aestuarii</name>
    <dbReference type="NCBI Taxonomy" id="1028752"/>
    <lineage>
        <taxon>Bacteria</taxon>
        <taxon>Pseudomonadati</taxon>
        <taxon>Pseudomonadota</taxon>
        <taxon>Gammaproteobacteria</taxon>
        <taxon>Alteromonadales</taxon>
        <taxon>Shewanellaceae</taxon>
        <taxon>Shewanella</taxon>
    </lineage>
</organism>
<dbReference type="SUPFAM" id="SSF53756">
    <property type="entry name" value="UDP-Glycosyltransferase/glycogen phosphorylase"/>
    <property type="match status" value="1"/>
</dbReference>
<accession>A0ABT0KZ06</accession>
<evidence type="ECO:0000313" key="3">
    <source>
        <dbReference type="Proteomes" id="UP001203212"/>
    </source>
</evidence>
<reference evidence="2 3" key="1">
    <citation type="submission" date="2022-01" db="EMBL/GenBank/DDBJ databases">
        <title>Whole genome-based taxonomy of the Shewanellaceae.</title>
        <authorList>
            <person name="Martin-Rodriguez A.J."/>
        </authorList>
    </citation>
    <scope>NUCLEOTIDE SEQUENCE [LARGE SCALE GENOMIC DNA]</scope>
    <source>
        <strain evidence="2 3">JCM 17801</strain>
    </source>
</reference>
<evidence type="ECO:0000313" key="2">
    <source>
        <dbReference type="EMBL" id="MCL1116614.1"/>
    </source>
</evidence>
<feature type="domain" description="Glycosyl transferase family 1" evidence="1">
    <location>
        <begin position="164"/>
        <end position="298"/>
    </location>
</feature>
<comment type="caution">
    <text evidence="2">The sequence shown here is derived from an EMBL/GenBank/DDBJ whole genome shotgun (WGS) entry which is preliminary data.</text>
</comment>
<dbReference type="Gene3D" id="3.40.50.2000">
    <property type="entry name" value="Glycogen Phosphorylase B"/>
    <property type="match status" value="2"/>
</dbReference>
<keyword evidence="3" id="KW-1185">Reference proteome</keyword>